<dbReference type="InterPro" id="IPR050865">
    <property type="entry name" value="BEACH_Domain"/>
</dbReference>
<dbReference type="PANTHER" id="PTHR13743">
    <property type="entry name" value="BEIGE/BEACH-RELATED"/>
    <property type="match status" value="1"/>
</dbReference>
<dbReference type="SUPFAM" id="SSF109993">
    <property type="entry name" value="VPS9 domain"/>
    <property type="match status" value="1"/>
</dbReference>
<dbReference type="PANTHER" id="PTHR13743:SF163">
    <property type="entry name" value="BEACH DOMAIN-CONTAINING PROTEIN"/>
    <property type="match status" value="1"/>
</dbReference>
<evidence type="ECO:0000313" key="1">
    <source>
        <dbReference type="EMBL" id="RHY15055.1"/>
    </source>
</evidence>
<protein>
    <submittedName>
        <fullName evidence="1">Uncharacterized protein</fullName>
    </submittedName>
</protein>
<dbReference type="InterPro" id="IPR037191">
    <property type="entry name" value="VPS9_dom_sf"/>
</dbReference>
<proteinExistence type="predicted"/>
<dbReference type="AlphaFoldDB" id="A0A397BBA8"/>
<accession>A0A397BBA8</accession>
<dbReference type="Gene3D" id="1.20.1050.80">
    <property type="entry name" value="VPS9 domain"/>
    <property type="match status" value="1"/>
</dbReference>
<dbReference type="VEuPathDB" id="FungiDB:H257_00349"/>
<sequence>MKHDEPDEDAVTAYLSTLELMARSVTGPSTYLELSGDHSGFSIASMDAIPFPSAGYTLSAWLRVEQWICVVHTHRQIRGSKLDVYINGDSRQSYRFNYPKDATVSKMQCLVARAKHDHSRCLKAQLGPVAFFSHPLQASIVESIKSFSDYDNVVLQYNASVASSHVTTSLALPSSTLATLPATTPATTTGPDGLLFALDARNFDVKRNMLLDASGHNHHGENNHLSSPSTIRLRTTTSFKESIWQMGGPIVFFPLLLHPPTQSAALTSCQATTSRPLGISSVPKVMSLVAETLPELLSSIERLCSAVSSDRFISDEIHRYLLYNFRLWVPASLKIQNSIFDKLHVAIKKKFVSSSVVSIRYMLRLLSTQYQSSILPPTAGTGGGGRSSHMRGRILETIRILLYDPESWAKAQSQRKYQLNSIIMGVSNSVNSMGVSFDAARTLIYSMLGKATFPQGNIDDTIKGTVVSEAEMDAGAIPEHVAETDIPDLLQILVDFSVTPATQTEFLSIFERLGGLRIWLPLISTANAQVRRMTLRLLRTYIVIKCDSYPNANPKPSLSAVDVRMILDSLHVAEFPLQMGSFNELVSLVLGIEYGDPTADPFALVSHDHAEMLADNILLTSSIRHPNMVVPMLELIQKCHLHVRWVGLECFKLLLSDDNVEGALNRRVFLACYATQGYAPYPVEVFFASFVTDAPQLPASDNSFAEAFSSVSTTGIVLSSEMSLVLHDEAAQIFGTTRIPVDTFFPLFSFVLLHTDLPFVHAQLHLLEQYALCNPPGDLNPTRNGEESYYVYCMHAAVEHVCSQVVGPLD</sequence>
<evidence type="ECO:0000313" key="2">
    <source>
        <dbReference type="Proteomes" id="UP000266239"/>
    </source>
</evidence>
<dbReference type="EMBL" id="QUTA01005590">
    <property type="protein sequence ID" value="RHY15055.1"/>
    <property type="molecule type" value="Genomic_DNA"/>
</dbReference>
<organism evidence="1 2">
    <name type="scientific">Aphanomyces astaci</name>
    <name type="common">Crayfish plague agent</name>
    <dbReference type="NCBI Taxonomy" id="112090"/>
    <lineage>
        <taxon>Eukaryota</taxon>
        <taxon>Sar</taxon>
        <taxon>Stramenopiles</taxon>
        <taxon>Oomycota</taxon>
        <taxon>Saprolegniomycetes</taxon>
        <taxon>Saprolegniales</taxon>
        <taxon>Verrucalvaceae</taxon>
        <taxon>Aphanomyces</taxon>
    </lineage>
</organism>
<reference evidence="1 2" key="1">
    <citation type="submission" date="2018-08" db="EMBL/GenBank/DDBJ databases">
        <title>Aphanomyces genome sequencing and annotation.</title>
        <authorList>
            <person name="Minardi D."/>
            <person name="Oidtmann B."/>
            <person name="Van Der Giezen M."/>
            <person name="Studholme D.J."/>
        </authorList>
    </citation>
    <scope>NUCLEOTIDE SEQUENCE [LARGE SCALE GENOMIC DNA]</scope>
    <source>
        <strain evidence="1 2">Yx</strain>
    </source>
</reference>
<name>A0A397BBA8_APHAT</name>
<dbReference type="Proteomes" id="UP000266239">
    <property type="component" value="Unassembled WGS sequence"/>
</dbReference>
<gene>
    <name evidence="1" type="ORF">DYB25_002993</name>
</gene>
<comment type="caution">
    <text evidence="1">The sequence shown here is derived from an EMBL/GenBank/DDBJ whole genome shotgun (WGS) entry which is preliminary data.</text>
</comment>